<evidence type="ECO:0000313" key="2">
    <source>
        <dbReference type="Proteomes" id="UP000790709"/>
    </source>
</evidence>
<reference evidence="1" key="1">
    <citation type="journal article" date="2021" name="New Phytol.">
        <title>Evolutionary innovations through gain and loss of genes in the ectomycorrhizal Boletales.</title>
        <authorList>
            <person name="Wu G."/>
            <person name="Miyauchi S."/>
            <person name="Morin E."/>
            <person name="Kuo A."/>
            <person name="Drula E."/>
            <person name="Varga T."/>
            <person name="Kohler A."/>
            <person name="Feng B."/>
            <person name="Cao Y."/>
            <person name="Lipzen A."/>
            <person name="Daum C."/>
            <person name="Hundley H."/>
            <person name="Pangilinan J."/>
            <person name="Johnson J."/>
            <person name="Barry K."/>
            <person name="LaButti K."/>
            <person name="Ng V."/>
            <person name="Ahrendt S."/>
            <person name="Min B."/>
            <person name="Choi I.G."/>
            <person name="Park H."/>
            <person name="Plett J.M."/>
            <person name="Magnuson J."/>
            <person name="Spatafora J.W."/>
            <person name="Nagy L.G."/>
            <person name="Henrissat B."/>
            <person name="Grigoriev I.V."/>
            <person name="Yang Z.L."/>
            <person name="Xu J."/>
            <person name="Martin F.M."/>
        </authorList>
    </citation>
    <scope>NUCLEOTIDE SEQUENCE</scope>
    <source>
        <strain evidence="1">KUC20120723A-06</strain>
    </source>
</reference>
<gene>
    <name evidence="1" type="ORF">BV22DRAFT_1034583</name>
</gene>
<protein>
    <submittedName>
        <fullName evidence="1">Uncharacterized protein</fullName>
    </submittedName>
</protein>
<dbReference type="Proteomes" id="UP000790709">
    <property type="component" value="Unassembled WGS sequence"/>
</dbReference>
<evidence type="ECO:0000313" key="1">
    <source>
        <dbReference type="EMBL" id="KAH7924973.1"/>
    </source>
</evidence>
<dbReference type="EMBL" id="MU266412">
    <property type="protein sequence ID" value="KAH7924973.1"/>
    <property type="molecule type" value="Genomic_DNA"/>
</dbReference>
<proteinExistence type="predicted"/>
<accession>A0ACB8BJG9</accession>
<sequence>MSGMDVPVSASSLQTNKYCRVAPAALWGLDYCLMFDDEIHFMQRKGRLNVAHVLFVVTRYLPLTALFVSIYGTLTHVEEHEMCVTLCKASAALSCLPMMAAEGLLFVRQRALWLDNKKALVFLASTYSALLVFLTVSMTYACVFWKIDIVLSLPTLDCLTSTSTILNDFTIGIMSGIAFFELVVLCMTLLWGYLSNVTDFPNISRLINTFCQGNIMHALALLSFTTSNIVFIAAAPHSGLSGSLDMFQVVVHSVMASRILFSLRNASDMDGEVEAMSLSASQCAPLVFAEHANSGCT</sequence>
<comment type="caution">
    <text evidence="1">The sequence shown here is derived from an EMBL/GenBank/DDBJ whole genome shotgun (WGS) entry which is preliminary data.</text>
</comment>
<name>A0ACB8BJG9_9AGAM</name>
<keyword evidence="2" id="KW-1185">Reference proteome</keyword>
<organism evidence="1 2">
    <name type="scientific">Leucogyrophana mollusca</name>
    <dbReference type="NCBI Taxonomy" id="85980"/>
    <lineage>
        <taxon>Eukaryota</taxon>
        <taxon>Fungi</taxon>
        <taxon>Dikarya</taxon>
        <taxon>Basidiomycota</taxon>
        <taxon>Agaricomycotina</taxon>
        <taxon>Agaricomycetes</taxon>
        <taxon>Agaricomycetidae</taxon>
        <taxon>Boletales</taxon>
        <taxon>Boletales incertae sedis</taxon>
        <taxon>Leucogyrophana</taxon>
    </lineage>
</organism>